<evidence type="ECO:0000259" key="2">
    <source>
        <dbReference type="Pfam" id="PF08327"/>
    </source>
</evidence>
<protein>
    <recommendedName>
        <fullName evidence="2">Activator of Hsp90 ATPase homologue 1/2-like C-terminal domain-containing protein</fullName>
    </recommendedName>
</protein>
<dbReference type="SUPFAM" id="SSF55961">
    <property type="entry name" value="Bet v1-like"/>
    <property type="match status" value="1"/>
</dbReference>
<comment type="caution">
    <text evidence="3">The sequence shown here is derived from an EMBL/GenBank/DDBJ whole genome shotgun (WGS) entry which is preliminary data.</text>
</comment>
<dbReference type="Pfam" id="PF08327">
    <property type="entry name" value="AHSA1"/>
    <property type="match status" value="1"/>
</dbReference>
<proteinExistence type="inferred from homology"/>
<accession>A0A2A4XJE1</accession>
<reference evidence="4" key="1">
    <citation type="submission" date="2017-08" db="EMBL/GenBank/DDBJ databases">
        <title>A dynamic microbial community with high functional redundancy inhabits the cold, oxic subseafloor aquifer.</title>
        <authorList>
            <person name="Tully B.J."/>
            <person name="Wheat C.G."/>
            <person name="Glazer B.T."/>
            <person name="Huber J.A."/>
        </authorList>
    </citation>
    <scope>NUCLEOTIDE SEQUENCE [LARGE SCALE GENOMIC DNA]</scope>
</reference>
<evidence type="ECO:0000256" key="1">
    <source>
        <dbReference type="ARBA" id="ARBA00006817"/>
    </source>
</evidence>
<dbReference type="InterPro" id="IPR013538">
    <property type="entry name" value="ASHA1/2-like_C"/>
</dbReference>
<dbReference type="Proteomes" id="UP000218767">
    <property type="component" value="Unassembled WGS sequence"/>
</dbReference>
<gene>
    <name evidence="3" type="ORF">COB20_00045</name>
</gene>
<sequence>MDRRQLRVDRHCLHISCHPTLTCSEPMSADQLSMFEDDNDAGAKPTTKFKTFSVSLSRTLAAPAEKIFDRWLIPTFVGSWMFGGHIGNEKVVDLQNEVRPGGTYSFHIKRNGKEFLHDGEYLKIDRPKRLSFSWREAAKKNAHKSKINLSLDTQDGKTKLRLSMQIDQSLELYADEIKQQWSERLKVLAAQVSK</sequence>
<dbReference type="InterPro" id="IPR023393">
    <property type="entry name" value="START-like_dom_sf"/>
</dbReference>
<name>A0A2A4XJE1_9GAMM</name>
<evidence type="ECO:0000313" key="3">
    <source>
        <dbReference type="EMBL" id="PCI82411.1"/>
    </source>
</evidence>
<dbReference type="CDD" id="cd07814">
    <property type="entry name" value="SRPBCC_CalC_Aha1-like"/>
    <property type="match status" value="1"/>
</dbReference>
<feature type="domain" description="Activator of Hsp90 ATPase homologue 1/2-like C-terminal" evidence="2">
    <location>
        <begin position="61"/>
        <end position="190"/>
    </location>
</feature>
<comment type="similarity">
    <text evidence="1">Belongs to the AHA1 family.</text>
</comment>
<dbReference type="AlphaFoldDB" id="A0A2A4XJE1"/>
<organism evidence="3 4">
    <name type="scientific">SAR86 cluster bacterium</name>
    <dbReference type="NCBI Taxonomy" id="2030880"/>
    <lineage>
        <taxon>Bacteria</taxon>
        <taxon>Pseudomonadati</taxon>
        <taxon>Pseudomonadota</taxon>
        <taxon>Gammaproteobacteria</taxon>
        <taxon>SAR86 cluster</taxon>
    </lineage>
</organism>
<dbReference type="Gene3D" id="3.30.530.20">
    <property type="match status" value="1"/>
</dbReference>
<dbReference type="EMBL" id="NVUL01000001">
    <property type="protein sequence ID" value="PCI82411.1"/>
    <property type="molecule type" value="Genomic_DNA"/>
</dbReference>
<evidence type="ECO:0000313" key="4">
    <source>
        <dbReference type="Proteomes" id="UP000218767"/>
    </source>
</evidence>